<organism evidence="2 3">
    <name type="scientific">Caldinitratiruptor microaerophilus</name>
    <dbReference type="NCBI Taxonomy" id="671077"/>
    <lineage>
        <taxon>Bacteria</taxon>
        <taxon>Bacillati</taxon>
        <taxon>Bacillota</taxon>
        <taxon>Clostridia</taxon>
        <taxon>Eubacteriales</taxon>
        <taxon>Symbiobacteriaceae</taxon>
        <taxon>Caldinitratiruptor</taxon>
    </lineage>
</organism>
<reference evidence="2" key="1">
    <citation type="submission" date="2022-03" db="EMBL/GenBank/DDBJ databases">
        <title>Complete genome sequence of Caldinitratiruptor microaerophilus.</title>
        <authorList>
            <person name="Mukaiyama R."/>
            <person name="Nishiyama T."/>
            <person name="Ueda K."/>
        </authorList>
    </citation>
    <scope>NUCLEOTIDE SEQUENCE</scope>
    <source>
        <strain evidence="2">JCM 16183</strain>
    </source>
</reference>
<dbReference type="InterPro" id="IPR041657">
    <property type="entry name" value="HTH_17"/>
</dbReference>
<evidence type="ECO:0000259" key="1">
    <source>
        <dbReference type="Pfam" id="PF12728"/>
    </source>
</evidence>
<proteinExistence type="predicted"/>
<dbReference type="Proteomes" id="UP001163687">
    <property type="component" value="Chromosome"/>
</dbReference>
<dbReference type="InterPro" id="IPR010093">
    <property type="entry name" value="SinI_DNA-bd"/>
</dbReference>
<dbReference type="EMBL" id="AP025628">
    <property type="protein sequence ID" value="BDG62320.1"/>
    <property type="molecule type" value="Genomic_DNA"/>
</dbReference>
<dbReference type="GO" id="GO:0003677">
    <property type="term" value="F:DNA binding"/>
    <property type="evidence" value="ECO:0007669"/>
    <property type="project" value="InterPro"/>
</dbReference>
<dbReference type="Pfam" id="PF12728">
    <property type="entry name" value="HTH_17"/>
    <property type="match status" value="1"/>
</dbReference>
<accession>A0AA35CR82</accession>
<dbReference type="KEGG" id="cmic:caldi_34100"/>
<keyword evidence="3" id="KW-1185">Reference proteome</keyword>
<evidence type="ECO:0000313" key="2">
    <source>
        <dbReference type="EMBL" id="BDG62320.1"/>
    </source>
</evidence>
<feature type="domain" description="Helix-turn-helix" evidence="1">
    <location>
        <begin position="10"/>
        <end position="58"/>
    </location>
</feature>
<dbReference type="AlphaFoldDB" id="A0AA35CR82"/>
<sequence length="69" mass="7444">MLNRTEEALLLNAPAVARKLGIGRDTAYGLIRAKVLPSVRVGHKVLVPARAVDELIARIMRGEITQLGA</sequence>
<evidence type="ECO:0000313" key="3">
    <source>
        <dbReference type="Proteomes" id="UP001163687"/>
    </source>
</evidence>
<protein>
    <recommendedName>
        <fullName evidence="1">Helix-turn-helix domain-containing protein</fullName>
    </recommendedName>
</protein>
<name>A0AA35CR82_9FIRM</name>
<dbReference type="NCBIfam" id="TIGR01764">
    <property type="entry name" value="excise"/>
    <property type="match status" value="1"/>
</dbReference>
<gene>
    <name evidence="2" type="ORF">caldi_34100</name>
</gene>